<evidence type="ECO:0000256" key="1">
    <source>
        <dbReference type="ARBA" id="ARBA00023122"/>
    </source>
</evidence>
<protein>
    <recommendedName>
        <fullName evidence="3">CBS domain-containing protein</fullName>
    </recommendedName>
</protein>
<dbReference type="InterPro" id="IPR000644">
    <property type="entry name" value="CBS_dom"/>
</dbReference>
<evidence type="ECO:0000256" key="2">
    <source>
        <dbReference type="PROSITE-ProRule" id="PRU00703"/>
    </source>
</evidence>
<dbReference type="EMBL" id="MGGR01000015">
    <property type="protein sequence ID" value="OGM33701.1"/>
    <property type="molecule type" value="Genomic_DNA"/>
</dbReference>
<keyword evidence="1 2" id="KW-0129">CBS domain</keyword>
<name>A0A1F7Z2F8_9BACT</name>
<evidence type="ECO:0000259" key="3">
    <source>
        <dbReference type="PROSITE" id="PS51371"/>
    </source>
</evidence>
<evidence type="ECO:0000313" key="5">
    <source>
        <dbReference type="Proteomes" id="UP000177169"/>
    </source>
</evidence>
<dbReference type="InterPro" id="IPR051257">
    <property type="entry name" value="Diverse_CBS-Domain"/>
</dbReference>
<dbReference type="AlphaFoldDB" id="A0A1F7Z2F8"/>
<dbReference type="CDD" id="cd04586">
    <property type="entry name" value="CBS_pair_BON_assoc"/>
    <property type="match status" value="1"/>
</dbReference>
<organism evidence="4 5">
    <name type="scientific">Candidatus Woesebacteria bacterium RIFCSPHIGHO2_02_FULL_39_13</name>
    <dbReference type="NCBI Taxonomy" id="1802505"/>
    <lineage>
        <taxon>Bacteria</taxon>
        <taxon>Candidatus Woeseibacteriota</taxon>
    </lineage>
</organism>
<dbReference type="SUPFAM" id="SSF54631">
    <property type="entry name" value="CBS-domain pair"/>
    <property type="match status" value="1"/>
</dbReference>
<feature type="domain" description="CBS" evidence="3">
    <location>
        <begin position="7"/>
        <end position="63"/>
    </location>
</feature>
<dbReference type="Pfam" id="PF00571">
    <property type="entry name" value="CBS"/>
    <property type="match status" value="2"/>
</dbReference>
<reference evidence="4 5" key="1">
    <citation type="journal article" date="2016" name="Nat. Commun.">
        <title>Thousands of microbial genomes shed light on interconnected biogeochemical processes in an aquifer system.</title>
        <authorList>
            <person name="Anantharaman K."/>
            <person name="Brown C.T."/>
            <person name="Hug L.A."/>
            <person name="Sharon I."/>
            <person name="Castelle C.J."/>
            <person name="Probst A.J."/>
            <person name="Thomas B.C."/>
            <person name="Singh A."/>
            <person name="Wilkins M.J."/>
            <person name="Karaoz U."/>
            <person name="Brodie E.L."/>
            <person name="Williams K.H."/>
            <person name="Hubbard S.S."/>
            <person name="Banfield J.F."/>
        </authorList>
    </citation>
    <scope>NUCLEOTIDE SEQUENCE [LARGE SCALE GENOMIC DNA]</scope>
</reference>
<dbReference type="InterPro" id="IPR046342">
    <property type="entry name" value="CBS_dom_sf"/>
</dbReference>
<dbReference type="PANTHER" id="PTHR43080">
    <property type="entry name" value="CBS DOMAIN-CONTAINING PROTEIN CBSX3, MITOCHONDRIAL"/>
    <property type="match status" value="1"/>
</dbReference>
<gene>
    <name evidence="4" type="ORF">A3D01_06145</name>
</gene>
<dbReference type="SMART" id="SM00116">
    <property type="entry name" value="CBS"/>
    <property type="match status" value="2"/>
</dbReference>
<proteinExistence type="predicted"/>
<sequence>MLVKDVMTKKVITATPSTRFTELVRLLIKKNISGLPIVNKKGKVVGVISEKDLFYRLFPSQEEFYKNIEYYTNRNNLEKETRAIVKLKAKDLMTKDIISIGKNDHILTACSLLLIYEIRRLPVINHGKLVGVVTTNDIYKNFLLTITKK</sequence>
<dbReference type="STRING" id="1802505.A3D01_06145"/>
<dbReference type="Gene3D" id="3.10.580.10">
    <property type="entry name" value="CBS-domain"/>
    <property type="match status" value="1"/>
</dbReference>
<dbReference type="PROSITE" id="PS51371">
    <property type="entry name" value="CBS"/>
    <property type="match status" value="2"/>
</dbReference>
<accession>A0A1F7Z2F8</accession>
<dbReference type="Proteomes" id="UP000177169">
    <property type="component" value="Unassembled WGS sequence"/>
</dbReference>
<comment type="caution">
    <text evidence="4">The sequence shown here is derived from an EMBL/GenBank/DDBJ whole genome shotgun (WGS) entry which is preliminary data.</text>
</comment>
<evidence type="ECO:0000313" key="4">
    <source>
        <dbReference type="EMBL" id="OGM33701.1"/>
    </source>
</evidence>
<feature type="domain" description="CBS" evidence="3">
    <location>
        <begin position="93"/>
        <end position="149"/>
    </location>
</feature>
<dbReference type="PANTHER" id="PTHR43080:SF2">
    <property type="entry name" value="CBS DOMAIN-CONTAINING PROTEIN"/>
    <property type="match status" value="1"/>
</dbReference>